<protein>
    <submittedName>
        <fullName evidence="7">ITK</fullName>
        <ecNumber evidence="7">2.7.10.2</ecNumber>
    </submittedName>
</protein>
<dbReference type="Gene3D" id="2.30.29.30">
    <property type="entry name" value="Pleckstrin-homology domain (PH domain)/Phosphotyrosine-binding domain (PTB)"/>
    <property type="match status" value="1"/>
</dbReference>
<keyword evidence="1" id="KW-0479">Metal-binding</keyword>
<dbReference type="PROSITE" id="PS51113">
    <property type="entry name" value="ZF_BTK"/>
    <property type="match status" value="1"/>
</dbReference>
<gene>
    <name evidence="7" type="ORF">MEDL_55836</name>
</gene>
<evidence type="ECO:0000256" key="5">
    <source>
        <dbReference type="SAM" id="MobiDB-lite"/>
    </source>
</evidence>
<dbReference type="Pfam" id="PF00779">
    <property type="entry name" value="BTK"/>
    <property type="match status" value="1"/>
</dbReference>
<keyword evidence="7" id="KW-0808">Transferase</keyword>
<evidence type="ECO:0000259" key="6">
    <source>
        <dbReference type="PROSITE" id="PS50003"/>
    </source>
</evidence>
<evidence type="ECO:0000313" key="7">
    <source>
        <dbReference type="EMBL" id="CAG2243722.1"/>
    </source>
</evidence>
<feature type="region of interest" description="Disordered" evidence="5">
    <location>
        <begin position="120"/>
        <end position="149"/>
    </location>
</feature>
<name>A0A8S3UIP3_MYTED</name>
<dbReference type="EMBL" id="CAJPWZ010002712">
    <property type="protein sequence ID" value="CAG2243722.1"/>
    <property type="molecule type" value="Genomic_DNA"/>
</dbReference>
<dbReference type="Gene3D" id="4.10.1130.10">
    <property type="entry name" value="btk motif of tyrosine-protein kinase itk"/>
    <property type="match status" value="1"/>
</dbReference>
<evidence type="ECO:0000256" key="2">
    <source>
        <dbReference type="ARBA" id="ARBA00022771"/>
    </source>
</evidence>
<dbReference type="OrthoDB" id="6146288at2759"/>
<keyword evidence="8" id="KW-1185">Reference proteome</keyword>
<dbReference type="EC" id="2.7.10.2" evidence="7"/>
<evidence type="ECO:0000256" key="1">
    <source>
        <dbReference type="ARBA" id="ARBA00022723"/>
    </source>
</evidence>
<proteinExistence type="predicted"/>
<reference evidence="7" key="1">
    <citation type="submission" date="2021-03" db="EMBL/GenBank/DDBJ databases">
        <authorList>
            <person name="Bekaert M."/>
        </authorList>
    </citation>
    <scope>NUCLEOTIDE SEQUENCE</scope>
</reference>
<evidence type="ECO:0000256" key="3">
    <source>
        <dbReference type="ARBA" id="ARBA00022833"/>
    </source>
</evidence>
<dbReference type="InterPro" id="IPR001562">
    <property type="entry name" value="Znf_Btk_motif"/>
</dbReference>
<dbReference type="PROSITE" id="PS50003">
    <property type="entry name" value="PH_DOMAIN"/>
    <property type="match status" value="1"/>
</dbReference>
<sequence>MDSTKREDFMMKRSVNKSRITAQNYKSRWFILDNDTLSYKDGTLEVVYGEGAEFFTLYIVALKDDQRKEWIEILRDAAGKKHACFFPKYHPGVWTKSLGRYSCCDQIDRNAVGCSLTTPEKDDATVPSVSKQQSVINKPLPPKPEDNNQSRDKKFYIAIYNFTPVEDGDLELQQKDRNGFVYNFIYEGNKVVITLYSSSATLHIQGKGCGNWFKEEFSVLGKQLHNEVTYFQTSLIENNTDQMSTGNLLLESMISFDTSVTDPKLLVTDMSNTLITSTPITT</sequence>
<dbReference type="GO" id="GO:0035556">
    <property type="term" value="P:intracellular signal transduction"/>
    <property type="evidence" value="ECO:0007669"/>
    <property type="project" value="InterPro"/>
</dbReference>
<evidence type="ECO:0000256" key="4">
    <source>
        <dbReference type="PROSITE-ProRule" id="PRU00432"/>
    </source>
</evidence>
<dbReference type="SUPFAM" id="SSF50729">
    <property type="entry name" value="PH domain-like"/>
    <property type="match status" value="1"/>
</dbReference>
<evidence type="ECO:0000313" key="8">
    <source>
        <dbReference type="Proteomes" id="UP000683360"/>
    </source>
</evidence>
<dbReference type="AlphaFoldDB" id="A0A8S3UIP3"/>
<dbReference type="InterPro" id="IPR001849">
    <property type="entry name" value="PH_domain"/>
</dbReference>
<feature type="domain" description="PH" evidence="6">
    <location>
        <begin position="1"/>
        <end position="79"/>
    </location>
</feature>
<organism evidence="7 8">
    <name type="scientific">Mytilus edulis</name>
    <name type="common">Blue mussel</name>
    <dbReference type="NCBI Taxonomy" id="6550"/>
    <lineage>
        <taxon>Eukaryota</taxon>
        <taxon>Metazoa</taxon>
        <taxon>Spiralia</taxon>
        <taxon>Lophotrochozoa</taxon>
        <taxon>Mollusca</taxon>
        <taxon>Bivalvia</taxon>
        <taxon>Autobranchia</taxon>
        <taxon>Pteriomorphia</taxon>
        <taxon>Mytilida</taxon>
        <taxon>Mytiloidea</taxon>
        <taxon>Mytilidae</taxon>
        <taxon>Mytilinae</taxon>
        <taxon>Mytilus</taxon>
    </lineage>
</organism>
<dbReference type="GO" id="GO:0008270">
    <property type="term" value="F:zinc ion binding"/>
    <property type="evidence" value="ECO:0007669"/>
    <property type="project" value="UniProtKB-KW"/>
</dbReference>
<dbReference type="Proteomes" id="UP000683360">
    <property type="component" value="Unassembled WGS sequence"/>
</dbReference>
<dbReference type="InterPro" id="IPR011993">
    <property type="entry name" value="PH-like_dom_sf"/>
</dbReference>
<accession>A0A8S3UIP3</accession>
<keyword evidence="2 4" id="KW-0863">Zinc-finger</keyword>
<dbReference type="SMART" id="SM00107">
    <property type="entry name" value="BTK"/>
    <property type="match status" value="1"/>
</dbReference>
<keyword evidence="3" id="KW-0862">Zinc</keyword>
<dbReference type="GO" id="GO:0004715">
    <property type="term" value="F:non-membrane spanning protein tyrosine kinase activity"/>
    <property type="evidence" value="ECO:0007669"/>
    <property type="project" value="UniProtKB-EC"/>
</dbReference>
<feature type="compositionally biased region" description="Polar residues" evidence="5">
    <location>
        <begin position="127"/>
        <end position="136"/>
    </location>
</feature>
<comment type="caution">
    <text evidence="7">The sequence shown here is derived from an EMBL/GenBank/DDBJ whole genome shotgun (WGS) entry which is preliminary data.</text>
</comment>